<dbReference type="Gene3D" id="1.20.1260.100">
    <property type="entry name" value="TspO/MBR protein"/>
    <property type="match status" value="1"/>
</dbReference>
<evidence type="ECO:0000256" key="1">
    <source>
        <dbReference type="ARBA" id="ARBA00004141"/>
    </source>
</evidence>
<comment type="caution">
    <text evidence="7">The sequence shown here is derived from an EMBL/GenBank/DDBJ whole genome shotgun (WGS) entry which is preliminary data.</text>
</comment>
<dbReference type="CDD" id="cd15904">
    <property type="entry name" value="TSPO_MBR"/>
    <property type="match status" value="1"/>
</dbReference>
<evidence type="ECO:0000256" key="2">
    <source>
        <dbReference type="ARBA" id="ARBA00007524"/>
    </source>
</evidence>
<dbReference type="AlphaFoldDB" id="A0A4U3KYW6"/>
<keyword evidence="5 6" id="KW-0472">Membrane</keyword>
<accession>A0A4U3KYW6</accession>
<comment type="subcellular location">
    <subcellularLocation>
        <location evidence="1">Membrane</location>
        <topology evidence="1">Multi-pass membrane protein</topology>
    </subcellularLocation>
</comment>
<feature type="transmembrane region" description="Helical" evidence="6">
    <location>
        <begin position="52"/>
        <end position="72"/>
    </location>
</feature>
<dbReference type="EMBL" id="SZQL01000013">
    <property type="protein sequence ID" value="TKK66984.1"/>
    <property type="molecule type" value="Genomic_DNA"/>
</dbReference>
<dbReference type="Pfam" id="PF03073">
    <property type="entry name" value="TspO_MBR"/>
    <property type="match status" value="1"/>
</dbReference>
<feature type="transmembrane region" description="Helical" evidence="6">
    <location>
        <begin position="84"/>
        <end position="103"/>
    </location>
</feature>
<evidence type="ECO:0000313" key="7">
    <source>
        <dbReference type="EMBL" id="TKK66984.1"/>
    </source>
</evidence>
<dbReference type="Proteomes" id="UP000305848">
    <property type="component" value="Unassembled WGS sequence"/>
</dbReference>
<evidence type="ECO:0000313" key="8">
    <source>
        <dbReference type="Proteomes" id="UP000305848"/>
    </source>
</evidence>
<evidence type="ECO:0000256" key="4">
    <source>
        <dbReference type="ARBA" id="ARBA00022989"/>
    </source>
</evidence>
<feature type="transmembrane region" description="Helical" evidence="6">
    <location>
        <begin position="140"/>
        <end position="159"/>
    </location>
</feature>
<protein>
    <submittedName>
        <fullName evidence="7">Tryptophan-rich sensory protein</fullName>
    </submittedName>
</protein>
<dbReference type="RefSeq" id="WP_137262801.1">
    <property type="nucleotide sequence ID" value="NZ_SZQL01000013.1"/>
</dbReference>
<keyword evidence="4 6" id="KW-1133">Transmembrane helix</keyword>
<sequence length="170" mass="19622">MRYNKRFSWWQLAFASVVVSAIGGLSSGKPNSQERKLYEKELKQAPWAPPGWLFAPAWTINNFFLLKALEQLLHRKDIDKKKKLLIEQAIIWIIFFSFNYIYFNRKSTVLAALWTITDAALATSSFIISRKSNKSFSLLYLPLLGWTSFASTIAIYQALKNNDPVLHFNP</sequence>
<gene>
    <name evidence="7" type="ORF">FC093_15915</name>
</gene>
<dbReference type="InterPro" id="IPR038330">
    <property type="entry name" value="TspO/MBR-related_sf"/>
</dbReference>
<reference evidence="7 8" key="1">
    <citation type="submission" date="2019-05" db="EMBL/GenBank/DDBJ databases">
        <title>Panacibacter sp. strain 17mud1-8 Genome sequencing and assembly.</title>
        <authorList>
            <person name="Chhetri G."/>
        </authorList>
    </citation>
    <scope>NUCLEOTIDE SEQUENCE [LARGE SCALE GENOMIC DNA]</scope>
    <source>
        <strain evidence="7 8">17mud1-8</strain>
    </source>
</reference>
<evidence type="ECO:0000256" key="6">
    <source>
        <dbReference type="SAM" id="Phobius"/>
    </source>
</evidence>
<organism evidence="7 8">
    <name type="scientific">Ilyomonas limi</name>
    <dbReference type="NCBI Taxonomy" id="2575867"/>
    <lineage>
        <taxon>Bacteria</taxon>
        <taxon>Pseudomonadati</taxon>
        <taxon>Bacteroidota</taxon>
        <taxon>Chitinophagia</taxon>
        <taxon>Chitinophagales</taxon>
        <taxon>Chitinophagaceae</taxon>
        <taxon>Ilyomonas</taxon>
    </lineage>
</organism>
<comment type="similarity">
    <text evidence="2">Belongs to the TspO/BZRP family.</text>
</comment>
<feature type="transmembrane region" description="Helical" evidence="6">
    <location>
        <begin position="109"/>
        <end position="128"/>
    </location>
</feature>
<name>A0A4U3KYW6_9BACT</name>
<dbReference type="GO" id="GO:0016020">
    <property type="term" value="C:membrane"/>
    <property type="evidence" value="ECO:0007669"/>
    <property type="project" value="UniProtKB-SubCell"/>
</dbReference>
<evidence type="ECO:0000256" key="3">
    <source>
        <dbReference type="ARBA" id="ARBA00022692"/>
    </source>
</evidence>
<proteinExistence type="inferred from homology"/>
<dbReference type="InterPro" id="IPR004307">
    <property type="entry name" value="TspO_MBR"/>
</dbReference>
<keyword evidence="8" id="KW-1185">Reference proteome</keyword>
<evidence type="ECO:0000256" key="5">
    <source>
        <dbReference type="ARBA" id="ARBA00023136"/>
    </source>
</evidence>
<keyword evidence="3 6" id="KW-0812">Transmembrane</keyword>
<dbReference type="OrthoDB" id="9795496at2"/>